<dbReference type="AlphaFoldDB" id="Q0IRK4"/>
<organism evidence="1 2">
    <name type="scientific">Oryza sativa subsp. japonica</name>
    <name type="common">Rice</name>
    <dbReference type="NCBI Taxonomy" id="39947"/>
    <lineage>
        <taxon>Eukaryota</taxon>
        <taxon>Viridiplantae</taxon>
        <taxon>Streptophyta</taxon>
        <taxon>Embryophyta</taxon>
        <taxon>Tracheophyta</taxon>
        <taxon>Spermatophyta</taxon>
        <taxon>Magnoliopsida</taxon>
        <taxon>Liliopsida</taxon>
        <taxon>Poales</taxon>
        <taxon>Poaceae</taxon>
        <taxon>BOP clade</taxon>
        <taxon>Oryzoideae</taxon>
        <taxon>Oryzeae</taxon>
        <taxon>Oryzinae</taxon>
        <taxon>Oryza</taxon>
        <taxon>Oryza sativa</taxon>
    </lineage>
</organism>
<name>Q0IRK4_ORYSJ</name>
<evidence type="ECO:0000313" key="1">
    <source>
        <dbReference type="EMBL" id="BAF28661.2"/>
    </source>
</evidence>
<protein>
    <submittedName>
        <fullName evidence="1">Os11g0621300 protein</fullName>
    </submittedName>
</protein>
<dbReference type="Pfam" id="PF07173">
    <property type="entry name" value="GRDP-like"/>
    <property type="match status" value="1"/>
</dbReference>
<reference evidence="1 2" key="1">
    <citation type="journal article" date="2005" name="Nature">
        <title>The map-based sequence of the rice genome.</title>
        <authorList>
            <consortium name="International rice genome sequencing project (IRGSP)"/>
            <person name="Matsumoto T."/>
            <person name="Wu J."/>
            <person name="Kanamori H."/>
            <person name="Katayose Y."/>
            <person name="Fujisawa M."/>
            <person name="Namiki N."/>
            <person name="Mizuno H."/>
            <person name="Yamamoto K."/>
            <person name="Antonio B.A."/>
            <person name="Baba T."/>
            <person name="Sakata K."/>
            <person name="Nagamura Y."/>
            <person name="Aoki H."/>
            <person name="Arikawa K."/>
            <person name="Arita K."/>
            <person name="Bito T."/>
            <person name="Chiden Y."/>
            <person name="Fujitsuka N."/>
            <person name="Fukunaka R."/>
            <person name="Hamada M."/>
            <person name="Harada C."/>
            <person name="Hayashi A."/>
            <person name="Hijishita S."/>
            <person name="Honda M."/>
            <person name="Hosokawa S."/>
            <person name="Ichikawa Y."/>
            <person name="Idonuma A."/>
            <person name="Iijima M."/>
            <person name="Ikeda M."/>
            <person name="Ikeno M."/>
            <person name="Ito K."/>
            <person name="Ito S."/>
            <person name="Ito T."/>
            <person name="Ito Y."/>
            <person name="Ito Y."/>
            <person name="Iwabuchi A."/>
            <person name="Kamiya K."/>
            <person name="Karasawa W."/>
            <person name="Kurita K."/>
            <person name="Katagiri S."/>
            <person name="Kikuta A."/>
            <person name="Kobayashi H."/>
            <person name="Kobayashi N."/>
            <person name="Machita K."/>
            <person name="Maehara T."/>
            <person name="Masukawa M."/>
            <person name="Mizubayashi T."/>
            <person name="Mukai Y."/>
            <person name="Nagasaki H."/>
            <person name="Nagata Y."/>
            <person name="Naito S."/>
            <person name="Nakashima M."/>
            <person name="Nakama Y."/>
            <person name="Nakamichi Y."/>
            <person name="Nakamura M."/>
            <person name="Meguro A."/>
            <person name="Negishi M."/>
            <person name="Ohta I."/>
            <person name="Ohta T."/>
            <person name="Okamoto M."/>
            <person name="Ono N."/>
            <person name="Saji S."/>
            <person name="Sakaguchi M."/>
            <person name="Sakai K."/>
            <person name="Shibata M."/>
            <person name="Shimokawa T."/>
            <person name="Song J."/>
            <person name="Takazaki Y."/>
            <person name="Terasawa K."/>
            <person name="Tsugane M."/>
            <person name="Tsuji K."/>
            <person name="Ueda S."/>
            <person name="Waki K."/>
            <person name="Yamagata H."/>
            <person name="Yamamoto M."/>
            <person name="Yamamoto S."/>
            <person name="Yamane H."/>
            <person name="Yoshiki S."/>
            <person name="Yoshihara R."/>
            <person name="Yukawa K."/>
            <person name="Zhong H."/>
            <person name="Yano M."/>
            <person name="Yuan Q."/>
            <person name="Ouyang S."/>
            <person name="Liu J."/>
            <person name="Jones K.M."/>
            <person name="Gansberger K."/>
            <person name="Moffat K."/>
            <person name="Hill J."/>
            <person name="Bera J."/>
            <person name="Fadrosh D."/>
            <person name="Jin S."/>
            <person name="Johri S."/>
            <person name="Kim M."/>
            <person name="Overton L."/>
            <person name="Reardon M."/>
            <person name="Tsitrin T."/>
            <person name="Vuong H."/>
            <person name="Weaver B."/>
            <person name="Ciecko A."/>
            <person name="Tallon L."/>
            <person name="Jackson J."/>
            <person name="Pai G."/>
            <person name="Aken S.V."/>
            <person name="Utterback T."/>
            <person name="Reidmuller S."/>
            <person name="Feldblyum T."/>
            <person name="Hsiao J."/>
            <person name="Zismann V."/>
            <person name="Iobst S."/>
            <person name="de Vazeille A.R."/>
            <person name="Buell C.R."/>
            <person name="Ying K."/>
            <person name="Li Y."/>
            <person name="Lu T."/>
            <person name="Huang Y."/>
            <person name="Zhao Q."/>
            <person name="Feng Q."/>
            <person name="Zhang L."/>
            <person name="Zhu J."/>
            <person name="Weng Q."/>
            <person name="Mu J."/>
            <person name="Lu Y."/>
            <person name="Fan D."/>
            <person name="Liu Y."/>
            <person name="Guan J."/>
            <person name="Zhang Y."/>
            <person name="Yu S."/>
            <person name="Liu X."/>
            <person name="Zhang Y."/>
            <person name="Hong G."/>
            <person name="Han B."/>
            <person name="Choisne N."/>
            <person name="Demange N."/>
            <person name="Orjeda G."/>
            <person name="Samain S."/>
            <person name="Cattolico L."/>
            <person name="Pelletier E."/>
            <person name="Couloux A."/>
            <person name="Segurens B."/>
            <person name="Wincker P."/>
            <person name="D'Hont A."/>
            <person name="Scarpelli C."/>
            <person name="Weissenbach J."/>
            <person name="Salanoubat M."/>
            <person name="Quetier F."/>
            <person name="Yu Y."/>
            <person name="Kim H.R."/>
            <person name="Rambo T."/>
            <person name="Currie J."/>
            <person name="Collura K."/>
            <person name="Luo M."/>
            <person name="Yang T."/>
            <person name="Ammiraju J.S.S."/>
            <person name="Engler F."/>
            <person name="Soderlund C."/>
            <person name="Wing R.A."/>
            <person name="Palmer L.E."/>
            <person name="de la Bastide M."/>
            <person name="Spiegel L."/>
            <person name="Nascimento L."/>
            <person name="Zutavern T."/>
            <person name="O'Shaughnessy A."/>
            <person name="Dike S."/>
            <person name="Dedhia N."/>
            <person name="Preston R."/>
            <person name="Balija V."/>
            <person name="McCombie W.R."/>
            <person name="Chow T."/>
            <person name="Chen H."/>
            <person name="Chung M."/>
            <person name="Chen C."/>
            <person name="Shaw J."/>
            <person name="Wu H."/>
            <person name="Hsiao K."/>
            <person name="Chao Y."/>
            <person name="Chu M."/>
            <person name="Cheng C."/>
            <person name="Hour A."/>
            <person name="Lee P."/>
            <person name="Lin S."/>
            <person name="Lin Y."/>
            <person name="Liou J."/>
            <person name="Liu S."/>
            <person name="Hsing Y."/>
            <person name="Raghuvanshi S."/>
            <person name="Mohanty A."/>
            <person name="Bharti A.K."/>
            <person name="Gaur A."/>
            <person name="Gupta V."/>
            <person name="Kumar D."/>
            <person name="Ravi V."/>
            <person name="Vij S."/>
            <person name="Kapur A."/>
            <person name="Khurana P."/>
            <person name="Khurana P."/>
            <person name="Khurana J.P."/>
            <person name="Tyagi A.K."/>
            <person name="Gaikwad K."/>
            <person name="Singh A."/>
            <person name="Dalal V."/>
            <person name="Srivastava S."/>
            <person name="Dixit A."/>
            <person name="Pal A.K."/>
            <person name="Ghazi I.A."/>
            <person name="Yadav M."/>
            <person name="Pandit A."/>
            <person name="Bhargava A."/>
            <person name="Sureshbabu K."/>
            <person name="Batra K."/>
            <person name="Sharma T.R."/>
            <person name="Mohapatra T."/>
            <person name="Singh N.K."/>
            <person name="Messing J."/>
            <person name="Nelson A.B."/>
            <person name="Fuks G."/>
            <person name="Kavchok S."/>
            <person name="Keizer G."/>
            <person name="Linton E."/>
            <person name="Llaca V."/>
            <person name="Song R."/>
            <person name="Tanyolac B."/>
            <person name="Young S."/>
            <person name="Ho-Il K."/>
            <person name="Hahn J.H."/>
            <person name="Sangsakoo G."/>
            <person name="Vanavichit A."/>
            <person name="de Mattos Luiz.A.T."/>
            <person name="Zimmer P.D."/>
            <person name="Malone G."/>
            <person name="Dellagostin O."/>
            <person name="de Oliveira A.C."/>
            <person name="Bevan M."/>
            <person name="Bancroft I."/>
            <person name="Minx P."/>
            <person name="Cordum H."/>
            <person name="Wilson R."/>
            <person name="Cheng Z."/>
            <person name="Jin W."/>
            <person name="Jiang J."/>
            <person name="Leong S.A."/>
            <person name="Iwama H."/>
            <person name="Gojobori T."/>
            <person name="Itoh T."/>
            <person name="Niimura Y."/>
            <person name="Fujii Y."/>
            <person name="Habara T."/>
            <person name="Sakai H."/>
            <person name="Sato Y."/>
            <person name="Wilson G."/>
            <person name="Kumar K."/>
            <person name="McCouch S."/>
            <person name="Juretic N."/>
            <person name="Hoen D."/>
            <person name="Wright S."/>
            <person name="Bruskiewich R."/>
            <person name="Bureau T."/>
            <person name="Miyao A."/>
            <person name="Hirochika H."/>
            <person name="Nishikawa T."/>
            <person name="Kadowaki K."/>
            <person name="Sugiura M."/>
            <person name="Burr B."/>
            <person name="Sasaki T."/>
        </authorList>
    </citation>
    <scope>NUCLEOTIDE SEQUENCE [LARGE SCALE GENOMIC DNA]</scope>
    <source>
        <strain evidence="2">cv. Nipponbare</strain>
    </source>
</reference>
<gene>
    <name evidence="1" type="ordered locus">Os11g0621300</name>
</gene>
<dbReference type="EMBL" id="AP008217">
    <property type="protein sequence ID" value="BAF28661.2"/>
    <property type="molecule type" value="Genomic_DNA"/>
</dbReference>
<dbReference type="PANTHER" id="PTHR34365:SF7">
    <property type="entry name" value="GLYCINE-RICH DOMAIN-CONTAINING PROTEIN 1"/>
    <property type="match status" value="1"/>
</dbReference>
<reference evidence="2" key="2">
    <citation type="journal article" date="2008" name="Nucleic Acids Res.">
        <title>The rice annotation project database (RAP-DB): 2008 update.</title>
        <authorList>
            <consortium name="The rice annotation project (RAP)"/>
        </authorList>
    </citation>
    <scope>GENOME REANNOTATION</scope>
    <source>
        <strain evidence="2">cv. Nipponbare</strain>
    </source>
</reference>
<dbReference type="KEGG" id="dosa:Os11g0621300"/>
<sequence length="164" mass="18848">DVLRNLPCLYQVDTPTMHDQRFLEEALARYKGFLYLIKTNQENKMKLFRVPTYDVDVIWHTHQLHPATYCHDMLKLIGRVLEHDDTDDDRSEGKKLDTGFSGTTKQFENAFGARYWKAGAMYRGNLPSPVTSNPQMFISEVDGEFSVGKAESQITILETTVIEV</sequence>
<dbReference type="Proteomes" id="UP000000763">
    <property type="component" value="Chromosome 11"/>
</dbReference>
<dbReference type="PANTHER" id="PTHR34365">
    <property type="entry name" value="ENOLASE (DUF1399)"/>
    <property type="match status" value="1"/>
</dbReference>
<feature type="non-terminal residue" evidence="1">
    <location>
        <position position="1"/>
    </location>
</feature>
<evidence type="ECO:0000313" key="2">
    <source>
        <dbReference type="Proteomes" id="UP000000763"/>
    </source>
</evidence>
<accession>Q0IRK4</accession>
<dbReference type="InterPro" id="IPR009836">
    <property type="entry name" value="GRDP-like"/>
</dbReference>
<proteinExistence type="predicted"/>